<feature type="transmembrane region" description="Helical" evidence="6">
    <location>
        <begin position="259"/>
        <end position="278"/>
    </location>
</feature>
<evidence type="ECO:0000256" key="5">
    <source>
        <dbReference type="ARBA" id="ARBA00023136"/>
    </source>
</evidence>
<evidence type="ECO:0000256" key="1">
    <source>
        <dbReference type="ARBA" id="ARBA00004141"/>
    </source>
</evidence>
<dbReference type="AlphaFoldDB" id="A0A3E2BJP7"/>
<comment type="subcellular location">
    <subcellularLocation>
        <location evidence="1">Membrane</location>
        <topology evidence="1">Multi-pass membrane protein</topology>
    </subcellularLocation>
</comment>
<reference evidence="7 8" key="1">
    <citation type="submission" date="2018-08" db="EMBL/GenBank/DDBJ databases">
        <title>Genome analysis of the thermophilic bacterium of the candidate phylum Aminicenantes from deep subsurface aquifer revealed its physiology and ecological role.</title>
        <authorList>
            <person name="Kadnikov V.V."/>
            <person name="Mardanov A.V."/>
            <person name="Beletsky A.V."/>
            <person name="Karnachuk O.V."/>
            <person name="Ravin N.V."/>
        </authorList>
    </citation>
    <scope>NUCLEOTIDE SEQUENCE [LARGE SCALE GENOMIC DNA]</scope>
    <source>
        <strain evidence="7">BY38</strain>
    </source>
</reference>
<keyword evidence="4 6" id="KW-1133">Transmembrane helix</keyword>
<dbReference type="Proteomes" id="UP000257323">
    <property type="component" value="Unassembled WGS sequence"/>
</dbReference>
<feature type="transmembrane region" description="Helical" evidence="6">
    <location>
        <begin position="132"/>
        <end position="158"/>
    </location>
</feature>
<feature type="transmembrane region" description="Helical" evidence="6">
    <location>
        <begin position="29"/>
        <end position="51"/>
    </location>
</feature>
<feature type="transmembrane region" description="Helical" evidence="6">
    <location>
        <begin position="58"/>
        <end position="80"/>
    </location>
</feature>
<evidence type="ECO:0000256" key="4">
    <source>
        <dbReference type="ARBA" id="ARBA00022989"/>
    </source>
</evidence>
<dbReference type="PANTHER" id="PTHR21716">
    <property type="entry name" value="TRANSMEMBRANE PROTEIN"/>
    <property type="match status" value="1"/>
</dbReference>
<dbReference type="GO" id="GO:0055085">
    <property type="term" value="P:transmembrane transport"/>
    <property type="evidence" value="ECO:0007669"/>
    <property type="project" value="TreeGrafter"/>
</dbReference>
<evidence type="ECO:0000313" key="8">
    <source>
        <dbReference type="Proteomes" id="UP000257323"/>
    </source>
</evidence>
<feature type="transmembrane region" description="Helical" evidence="6">
    <location>
        <begin position="233"/>
        <end position="252"/>
    </location>
</feature>
<evidence type="ECO:0000256" key="2">
    <source>
        <dbReference type="ARBA" id="ARBA00009773"/>
    </source>
</evidence>
<dbReference type="GO" id="GO:0016020">
    <property type="term" value="C:membrane"/>
    <property type="evidence" value="ECO:0007669"/>
    <property type="project" value="UniProtKB-SubCell"/>
</dbReference>
<organism evidence="7 8">
    <name type="scientific">Candidatus Saccharicenans subterraneus</name>
    <dbReference type="NCBI Taxonomy" id="2508984"/>
    <lineage>
        <taxon>Bacteria</taxon>
        <taxon>Candidatus Aminicenantota</taxon>
        <taxon>Candidatus Aminicenantia</taxon>
        <taxon>Candidatus Aminicenantales</taxon>
        <taxon>Candidatus Saccharicenantaceae</taxon>
        <taxon>Candidatus Saccharicenans</taxon>
    </lineage>
</organism>
<sequence>MAESRLTRISLVIIVLFISGIILKIARPVLLPFLVALFISYSISPLLDWLVRLKVPKLLAIISILVLTFALLYLFGLLIYSSGKYFAAEFPKYNRQVDSLMAELIAWLEHLPFKVSVPTIISQLNVDKLTGLLLGTLGSFLTFLGKLLIVFVFVIFILSGRDKLPAKVATALAEERAVYVNRMVASINRQVQKYLAVKTMIALMNGLLAAGILILFGVDFALLFGFLTFVLDYIPSVGSITATVLAGLMAFFQFGNSLIPVWIFLLLVIMQTIIGNFLEPKLMGRSLNLSPLLVLFSLIFWGWLWGIAGMFLAVPLLAVIKIVFENVPSLKFLAVLMSK</sequence>
<dbReference type="EMBL" id="QUAH01000018">
    <property type="protein sequence ID" value="RFT14836.1"/>
    <property type="molecule type" value="Genomic_DNA"/>
</dbReference>
<feature type="transmembrane region" description="Helical" evidence="6">
    <location>
        <begin position="298"/>
        <end position="324"/>
    </location>
</feature>
<feature type="transmembrane region" description="Helical" evidence="6">
    <location>
        <begin position="202"/>
        <end position="227"/>
    </location>
</feature>
<proteinExistence type="inferred from homology"/>
<gene>
    <name evidence="7" type="ORF">OP8BY_1529</name>
</gene>
<protein>
    <submittedName>
        <fullName evidence="7">Transport protein</fullName>
    </submittedName>
</protein>
<evidence type="ECO:0000256" key="6">
    <source>
        <dbReference type="SAM" id="Phobius"/>
    </source>
</evidence>
<dbReference type="InterPro" id="IPR002549">
    <property type="entry name" value="AI-2E-like"/>
</dbReference>
<comment type="caution">
    <text evidence="7">The sequence shown here is derived from an EMBL/GenBank/DDBJ whole genome shotgun (WGS) entry which is preliminary data.</text>
</comment>
<evidence type="ECO:0000256" key="3">
    <source>
        <dbReference type="ARBA" id="ARBA00022692"/>
    </source>
</evidence>
<keyword evidence="5 6" id="KW-0472">Membrane</keyword>
<dbReference type="Pfam" id="PF01594">
    <property type="entry name" value="AI-2E_transport"/>
    <property type="match status" value="1"/>
</dbReference>
<dbReference type="PANTHER" id="PTHR21716:SF64">
    <property type="entry name" value="AI-2 TRANSPORT PROTEIN TQSA"/>
    <property type="match status" value="1"/>
</dbReference>
<comment type="similarity">
    <text evidence="2">Belongs to the autoinducer-2 exporter (AI-2E) (TC 2.A.86) family.</text>
</comment>
<evidence type="ECO:0000313" key="7">
    <source>
        <dbReference type="EMBL" id="RFT14836.1"/>
    </source>
</evidence>
<keyword evidence="3 6" id="KW-0812">Transmembrane</keyword>
<name>A0A3E2BJP7_9BACT</name>
<accession>A0A3E2BJP7</accession>
<feature type="transmembrane region" description="Helical" evidence="6">
    <location>
        <begin position="7"/>
        <end position="23"/>
    </location>
</feature>